<dbReference type="InterPro" id="IPR017850">
    <property type="entry name" value="Alkaline_phosphatase_core_sf"/>
</dbReference>
<dbReference type="RefSeq" id="WP_192010376.1">
    <property type="nucleotide sequence ID" value="NZ_JACYTQ010000003.1"/>
</dbReference>
<evidence type="ECO:0000256" key="3">
    <source>
        <dbReference type="SAM" id="MobiDB-lite"/>
    </source>
</evidence>
<feature type="domain" description="Sulfatase N-terminal" evidence="4">
    <location>
        <begin position="41"/>
        <end position="413"/>
    </location>
</feature>
<protein>
    <submittedName>
        <fullName evidence="5">Arylsulfatase</fullName>
    </submittedName>
</protein>
<evidence type="ECO:0000313" key="5">
    <source>
        <dbReference type="EMBL" id="MBD8489510.1"/>
    </source>
</evidence>
<dbReference type="Gene3D" id="3.40.720.10">
    <property type="entry name" value="Alkaline Phosphatase, subunit A"/>
    <property type="match status" value="1"/>
</dbReference>
<comment type="similarity">
    <text evidence="1">Belongs to the sulfatase family.</text>
</comment>
<dbReference type="InterPro" id="IPR024607">
    <property type="entry name" value="Sulfatase_CS"/>
</dbReference>
<feature type="compositionally biased region" description="Basic and acidic residues" evidence="3">
    <location>
        <begin position="505"/>
        <end position="516"/>
    </location>
</feature>
<name>A0ABR9AL23_9BACT</name>
<evidence type="ECO:0000256" key="2">
    <source>
        <dbReference type="ARBA" id="ARBA00022801"/>
    </source>
</evidence>
<sequence>MSLNQNRNLLLLLLLPIITGILFFASCKTAEDKAVKVAKKPNIIYILADDLGYAELGSYGQELIETPHLDALAKAGMRFTDHYAGAPVCAPSRCVLLTGKHTGNAYIRGNDEWASRGDVWDYEKAVNDPNLEGQRPLPESEITLGNILQKAGYKTGIVGKWGLGAPLTDGIPTKRGFDFFYGYNCQRQAHNLYPKHLWKNEEKVWLDNELVAPGTKIDKDADPQDLNSYAKFFQKDYAPAMMQKEALSFIENSKDKPFFLYYASPLTHAPLQVPQKYIDKYVEKFGDEDPYLGQRGYFPNRYPKAAYAAMVSYLDDQVGELVAKLKETGQYENTLIIFSSDNGPTYNGGTASPYFDSARPFKSEYGWGKGFVHEGGIRVPMIAVWEGKIKAGTQSDLVSAFWDVLPTLAEVAGTTPPENTDGISFLPELLGQSTQKKHDFLYWEFPAYDGQQAVRMGKWKGIRKDIFKDNMEIELYDLEADPQEQDNVAAAHPEIVDQIQEIMKKEHHSSTSDRFRISQLGDIK</sequence>
<dbReference type="PROSITE" id="PS51257">
    <property type="entry name" value="PROKAR_LIPOPROTEIN"/>
    <property type="match status" value="1"/>
</dbReference>
<dbReference type="Proteomes" id="UP000647133">
    <property type="component" value="Unassembled WGS sequence"/>
</dbReference>
<organism evidence="5 6">
    <name type="scientific">Echinicola arenosa</name>
    <dbReference type="NCBI Taxonomy" id="2774144"/>
    <lineage>
        <taxon>Bacteria</taxon>
        <taxon>Pseudomonadati</taxon>
        <taxon>Bacteroidota</taxon>
        <taxon>Cytophagia</taxon>
        <taxon>Cytophagales</taxon>
        <taxon>Cyclobacteriaceae</taxon>
        <taxon>Echinicola</taxon>
    </lineage>
</organism>
<dbReference type="EMBL" id="JACYTQ010000003">
    <property type="protein sequence ID" value="MBD8489510.1"/>
    <property type="molecule type" value="Genomic_DNA"/>
</dbReference>
<accession>A0ABR9AL23</accession>
<dbReference type="PANTHER" id="PTHR43751">
    <property type="entry name" value="SULFATASE"/>
    <property type="match status" value="1"/>
</dbReference>
<keyword evidence="6" id="KW-1185">Reference proteome</keyword>
<dbReference type="Gene3D" id="3.30.1120.10">
    <property type="match status" value="1"/>
</dbReference>
<dbReference type="SUPFAM" id="SSF53649">
    <property type="entry name" value="Alkaline phosphatase-like"/>
    <property type="match status" value="1"/>
</dbReference>
<comment type="caution">
    <text evidence="5">The sequence shown here is derived from an EMBL/GenBank/DDBJ whole genome shotgun (WGS) entry which is preliminary data.</text>
</comment>
<evidence type="ECO:0000256" key="1">
    <source>
        <dbReference type="ARBA" id="ARBA00008779"/>
    </source>
</evidence>
<reference evidence="5 6" key="1">
    <citation type="submission" date="2020-09" db="EMBL/GenBank/DDBJ databases">
        <title>Echinicola sp. CAU 1574 isolated from sand of Sido Beach.</title>
        <authorList>
            <person name="Kim W."/>
        </authorList>
    </citation>
    <scope>NUCLEOTIDE SEQUENCE [LARGE SCALE GENOMIC DNA]</scope>
    <source>
        <strain evidence="5 6">CAU 1574</strain>
    </source>
</reference>
<dbReference type="InterPro" id="IPR000917">
    <property type="entry name" value="Sulfatase_N"/>
</dbReference>
<gene>
    <name evidence="5" type="ORF">IFO69_12210</name>
</gene>
<keyword evidence="2" id="KW-0378">Hydrolase</keyword>
<evidence type="ECO:0000259" key="4">
    <source>
        <dbReference type="Pfam" id="PF00884"/>
    </source>
</evidence>
<evidence type="ECO:0000313" key="6">
    <source>
        <dbReference type="Proteomes" id="UP000647133"/>
    </source>
</evidence>
<dbReference type="InterPro" id="IPR052701">
    <property type="entry name" value="GAG_Ulvan_Degrading_Sulfatases"/>
</dbReference>
<proteinExistence type="inferred from homology"/>
<feature type="region of interest" description="Disordered" evidence="3">
    <location>
        <begin position="505"/>
        <end position="524"/>
    </location>
</feature>
<dbReference type="Pfam" id="PF00884">
    <property type="entry name" value="Sulfatase"/>
    <property type="match status" value="1"/>
</dbReference>
<dbReference type="PROSITE" id="PS00523">
    <property type="entry name" value="SULFATASE_1"/>
    <property type="match status" value="1"/>
</dbReference>
<dbReference type="PANTHER" id="PTHR43751:SF3">
    <property type="entry name" value="SULFATASE N-TERMINAL DOMAIN-CONTAINING PROTEIN"/>
    <property type="match status" value="1"/>
</dbReference>
<dbReference type="CDD" id="cd16145">
    <property type="entry name" value="ARS_like"/>
    <property type="match status" value="1"/>
</dbReference>